<organism evidence="2 3">
    <name type="scientific">Stephania japonica</name>
    <dbReference type="NCBI Taxonomy" id="461633"/>
    <lineage>
        <taxon>Eukaryota</taxon>
        <taxon>Viridiplantae</taxon>
        <taxon>Streptophyta</taxon>
        <taxon>Embryophyta</taxon>
        <taxon>Tracheophyta</taxon>
        <taxon>Spermatophyta</taxon>
        <taxon>Magnoliopsida</taxon>
        <taxon>Ranunculales</taxon>
        <taxon>Menispermaceae</taxon>
        <taxon>Menispermoideae</taxon>
        <taxon>Cissampelideae</taxon>
        <taxon>Stephania</taxon>
    </lineage>
</organism>
<keyword evidence="3" id="KW-1185">Reference proteome</keyword>
<evidence type="ECO:0000313" key="3">
    <source>
        <dbReference type="Proteomes" id="UP001417504"/>
    </source>
</evidence>
<evidence type="ECO:0000313" key="2">
    <source>
        <dbReference type="EMBL" id="KAK9131481.1"/>
    </source>
</evidence>
<protein>
    <submittedName>
        <fullName evidence="2">Uncharacterized protein</fullName>
    </submittedName>
</protein>
<feature type="region of interest" description="Disordered" evidence="1">
    <location>
        <begin position="123"/>
        <end position="148"/>
    </location>
</feature>
<dbReference type="EMBL" id="JBBNAE010000004">
    <property type="protein sequence ID" value="KAK9131481.1"/>
    <property type="molecule type" value="Genomic_DNA"/>
</dbReference>
<reference evidence="2 3" key="1">
    <citation type="submission" date="2024-01" db="EMBL/GenBank/DDBJ databases">
        <title>Genome assemblies of Stephania.</title>
        <authorList>
            <person name="Yang L."/>
        </authorList>
    </citation>
    <scope>NUCLEOTIDE SEQUENCE [LARGE SCALE GENOMIC DNA]</scope>
    <source>
        <strain evidence="2">QJT</strain>
        <tissue evidence="2">Leaf</tissue>
    </source>
</reference>
<dbReference type="Proteomes" id="UP001417504">
    <property type="component" value="Unassembled WGS sequence"/>
</dbReference>
<comment type="caution">
    <text evidence="2">The sequence shown here is derived from an EMBL/GenBank/DDBJ whole genome shotgun (WGS) entry which is preliminary data.</text>
</comment>
<accession>A0AAP0JCB3</accession>
<sequence>MIEDLTSFVDSHTFLSSKSPLKITQTLTTLHQFRPREVEEREKLVHRSNRSGRVTLTGRFISTACLTTSMYLSQSSSHTNAMFVAILVPFNQFVVYCMHGTREERDKRMVGVKHIITINPSVPQSAPATCPQYPTASLPSSHVSLGPT</sequence>
<gene>
    <name evidence="2" type="ORF">Sjap_011968</name>
</gene>
<name>A0AAP0JCB3_9MAGN</name>
<proteinExistence type="predicted"/>
<dbReference type="AlphaFoldDB" id="A0AAP0JCB3"/>
<evidence type="ECO:0000256" key="1">
    <source>
        <dbReference type="SAM" id="MobiDB-lite"/>
    </source>
</evidence>